<protein>
    <recommendedName>
        <fullName evidence="1">Stage 0 sporulation protein A homolog</fullName>
    </recommendedName>
</protein>
<keyword evidence="10" id="KW-1185">Reference proteome</keyword>
<keyword evidence="3" id="KW-0238">DNA-binding</keyword>
<dbReference type="SMART" id="SM00342">
    <property type="entry name" value="HTH_ARAC"/>
    <property type="match status" value="1"/>
</dbReference>
<evidence type="ECO:0000313" key="9">
    <source>
        <dbReference type="EMBL" id="SHJ98987.1"/>
    </source>
</evidence>
<proteinExistence type="predicted"/>
<sequence>MLRLMIAEDEALERKALKFLVEKFYKDEINIISEAFNGIDAVEKAIKHKPDIILMDISMPIMDGLKAASLIRKQLVNTEFIILTAYSYFEYAKEAIKLGMNDYLLKPVSDEEFCNSINKLLKKIYKRREEVNRFLELKKQQLELVPLLEKEIIIKTIYGVELPYKEYLDYLKMLKINSKYFTCLIFKGNKTKDFNGKIEATIKNKLKFKISHVISYIYLNEIVFILFDDKLMTKTNDDELSSLLVEIENSIRDAFNIDVCVGVSRVFDSTSKLHLAYNEAKQSSSRNGDRNEEIHLYSYEKEQIIFKKIANEDLDGALNVFEEIFNSIINNSESFDVGVIKKKLKEFLLVLNRNIVCFWGDDFRIFKMSEVEEYIGSTNNLMEISSYIKDLIKEIITNISENKKDRGVIIAEEVKAYINDNYMRNISLDEVADHIKLSSYYLCKIFKKVEKINFKDYLIKIRMEEAKKMLRQGDKSIKEIAFEVGYTDPNYFSRAFKKYVGKSATEYSKL</sequence>
<dbReference type="InterPro" id="IPR011006">
    <property type="entry name" value="CheY-like_superfamily"/>
</dbReference>
<dbReference type="PANTHER" id="PTHR43280">
    <property type="entry name" value="ARAC-FAMILY TRANSCRIPTIONAL REGULATOR"/>
    <property type="match status" value="1"/>
</dbReference>
<dbReference type="Pfam" id="PF12833">
    <property type="entry name" value="HTH_18"/>
    <property type="match status" value="1"/>
</dbReference>
<gene>
    <name evidence="9" type="ORF">SAMN02745912_01856</name>
</gene>
<dbReference type="STRING" id="1121301.SAMN02745912_01856"/>
<dbReference type="Gene3D" id="1.10.10.60">
    <property type="entry name" value="Homeodomain-like"/>
    <property type="match status" value="2"/>
</dbReference>
<dbReference type="InterPro" id="IPR001789">
    <property type="entry name" value="Sig_transdc_resp-reg_receiver"/>
</dbReference>
<dbReference type="RefSeq" id="WP_073149188.1">
    <property type="nucleotide sequence ID" value="NZ_FRAG01000019.1"/>
</dbReference>
<evidence type="ECO:0000256" key="4">
    <source>
        <dbReference type="ARBA" id="ARBA00023163"/>
    </source>
</evidence>
<evidence type="ECO:0000256" key="3">
    <source>
        <dbReference type="ARBA" id="ARBA00023125"/>
    </source>
</evidence>
<keyword evidence="6" id="KW-0597">Phosphoprotein</keyword>
<keyword evidence="2" id="KW-0805">Transcription regulation</keyword>
<dbReference type="GO" id="GO:0000160">
    <property type="term" value="P:phosphorelay signal transduction system"/>
    <property type="evidence" value="ECO:0007669"/>
    <property type="project" value="InterPro"/>
</dbReference>
<dbReference type="GO" id="GO:0043565">
    <property type="term" value="F:sequence-specific DNA binding"/>
    <property type="evidence" value="ECO:0007669"/>
    <property type="project" value="InterPro"/>
</dbReference>
<dbReference type="SMART" id="SM00448">
    <property type="entry name" value="REC"/>
    <property type="match status" value="1"/>
</dbReference>
<dbReference type="Gene3D" id="3.40.50.2300">
    <property type="match status" value="1"/>
</dbReference>
<dbReference type="InterPro" id="IPR018062">
    <property type="entry name" value="HTH_AraC-typ_CS"/>
</dbReference>
<organism evidence="9 10">
    <name type="scientific">Paramaledivibacter caminithermalis (strain DSM 15212 / CIP 107654 / DViRD3)</name>
    <name type="common">Clostridium caminithermale</name>
    <dbReference type="NCBI Taxonomy" id="1121301"/>
    <lineage>
        <taxon>Bacteria</taxon>
        <taxon>Bacillati</taxon>
        <taxon>Bacillota</taxon>
        <taxon>Clostridia</taxon>
        <taxon>Peptostreptococcales</taxon>
        <taxon>Caminicellaceae</taxon>
        <taxon>Paramaledivibacter</taxon>
    </lineage>
</organism>
<reference evidence="9 10" key="1">
    <citation type="submission" date="2016-11" db="EMBL/GenBank/DDBJ databases">
        <authorList>
            <person name="Jaros S."/>
            <person name="Januszkiewicz K."/>
            <person name="Wedrychowicz H."/>
        </authorList>
    </citation>
    <scope>NUCLEOTIDE SEQUENCE [LARGE SCALE GENOMIC DNA]</scope>
    <source>
        <strain evidence="9 10">DSM 15212</strain>
    </source>
</reference>
<dbReference type="InterPro" id="IPR020449">
    <property type="entry name" value="Tscrpt_reg_AraC-type_HTH"/>
</dbReference>
<accession>A0A1M6NTC6</accession>
<feature type="modified residue" description="4-aspartylphosphate" evidence="6">
    <location>
        <position position="56"/>
    </location>
</feature>
<evidence type="ECO:0000256" key="6">
    <source>
        <dbReference type="PROSITE-ProRule" id="PRU00169"/>
    </source>
</evidence>
<dbReference type="PROSITE" id="PS01124">
    <property type="entry name" value="HTH_ARAC_FAMILY_2"/>
    <property type="match status" value="1"/>
</dbReference>
<feature type="domain" description="Response regulatory" evidence="8">
    <location>
        <begin position="3"/>
        <end position="121"/>
    </location>
</feature>
<dbReference type="PANTHER" id="PTHR43280:SF28">
    <property type="entry name" value="HTH-TYPE TRANSCRIPTIONAL ACTIVATOR RHAS"/>
    <property type="match status" value="1"/>
</dbReference>
<evidence type="ECO:0000256" key="1">
    <source>
        <dbReference type="ARBA" id="ARBA00018672"/>
    </source>
</evidence>
<dbReference type="PROSITE" id="PS50110">
    <property type="entry name" value="RESPONSE_REGULATORY"/>
    <property type="match status" value="1"/>
</dbReference>
<dbReference type="SUPFAM" id="SSF52172">
    <property type="entry name" value="CheY-like"/>
    <property type="match status" value="1"/>
</dbReference>
<evidence type="ECO:0000259" key="8">
    <source>
        <dbReference type="PROSITE" id="PS50110"/>
    </source>
</evidence>
<dbReference type="EMBL" id="FRAG01000019">
    <property type="protein sequence ID" value="SHJ98987.1"/>
    <property type="molecule type" value="Genomic_DNA"/>
</dbReference>
<evidence type="ECO:0000256" key="5">
    <source>
        <dbReference type="ARBA" id="ARBA00024867"/>
    </source>
</evidence>
<dbReference type="InterPro" id="IPR018060">
    <property type="entry name" value="HTH_AraC"/>
</dbReference>
<comment type="function">
    <text evidence="5">May play the central regulatory role in sporulation. It may be an element of the effector pathway responsible for the activation of sporulation genes in response to nutritional stress. Spo0A may act in concert with spo0H (a sigma factor) to control the expression of some genes that are critical to the sporulation process.</text>
</comment>
<dbReference type="PROSITE" id="PS00041">
    <property type="entry name" value="HTH_ARAC_FAMILY_1"/>
    <property type="match status" value="1"/>
</dbReference>
<evidence type="ECO:0000259" key="7">
    <source>
        <dbReference type="PROSITE" id="PS01124"/>
    </source>
</evidence>
<evidence type="ECO:0000256" key="2">
    <source>
        <dbReference type="ARBA" id="ARBA00023015"/>
    </source>
</evidence>
<evidence type="ECO:0000313" key="10">
    <source>
        <dbReference type="Proteomes" id="UP000184465"/>
    </source>
</evidence>
<keyword evidence="4" id="KW-0804">Transcription</keyword>
<dbReference type="InterPro" id="IPR009057">
    <property type="entry name" value="Homeodomain-like_sf"/>
</dbReference>
<name>A0A1M6NTC6_PARC5</name>
<dbReference type="CDD" id="cd17536">
    <property type="entry name" value="REC_YesN-like"/>
    <property type="match status" value="1"/>
</dbReference>
<dbReference type="GO" id="GO:0003700">
    <property type="term" value="F:DNA-binding transcription factor activity"/>
    <property type="evidence" value="ECO:0007669"/>
    <property type="project" value="InterPro"/>
</dbReference>
<dbReference type="SUPFAM" id="SSF46689">
    <property type="entry name" value="Homeodomain-like"/>
    <property type="match status" value="2"/>
</dbReference>
<dbReference type="AlphaFoldDB" id="A0A1M6NTC6"/>
<dbReference type="Pfam" id="PF00072">
    <property type="entry name" value="Response_reg"/>
    <property type="match status" value="1"/>
</dbReference>
<dbReference type="PRINTS" id="PR00032">
    <property type="entry name" value="HTHARAC"/>
</dbReference>
<feature type="domain" description="HTH araC/xylS-type" evidence="7">
    <location>
        <begin position="412"/>
        <end position="510"/>
    </location>
</feature>
<dbReference type="Proteomes" id="UP000184465">
    <property type="component" value="Unassembled WGS sequence"/>
</dbReference>